<dbReference type="EMBL" id="GBEZ01012140">
    <property type="protein sequence ID" value="JAC73721.1"/>
    <property type="molecule type" value="Transcribed_RNA"/>
</dbReference>
<evidence type="ECO:0000313" key="2">
    <source>
        <dbReference type="EMBL" id="JAC73721.1"/>
    </source>
</evidence>
<feature type="region of interest" description="Disordered" evidence="1">
    <location>
        <begin position="211"/>
        <end position="230"/>
    </location>
</feature>
<reference evidence="2" key="1">
    <citation type="submission" date="2014-05" db="EMBL/GenBank/DDBJ databases">
        <title>The transcriptome of the halophilic microalga Tetraselmis sp. GSL018 isolated from the Great Salt Lake, Utah.</title>
        <authorList>
            <person name="Jinkerson R.E."/>
            <person name="D'Adamo S."/>
            <person name="Posewitz M.C."/>
        </authorList>
    </citation>
    <scope>NUCLEOTIDE SEQUENCE</scope>
    <source>
        <strain evidence="2">GSL018</strain>
    </source>
</reference>
<organism evidence="2">
    <name type="scientific">Tetraselmis sp. GSL018</name>
    <dbReference type="NCBI Taxonomy" id="582737"/>
    <lineage>
        <taxon>Eukaryota</taxon>
        <taxon>Viridiplantae</taxon>
        <taxon>Chlorophyta</taxon>
        <taxon>core chlorophytes</taxon>
        <taxon>Chlorodendrophyceae</taxon>
        <taxon>Chlorodendrales</taxon>
        <taxon>Chlorodendraceae</taxon>
        <taxon>Tetraselmis</taxon>
    </lineage>
</organism>
<gene>
    <name evidence="2" type="ORF">TSPGSL018_28057</name>
</gene>
<sequence length="263" mass="27430">MPIPPDVLYVQGKNACVFRELVRPRPNRYSSKSQEGEDPTPARIELGASCFVSALLRPVIALEPTPGLQPLRRKLPHAGSPNHLILRNSGKYQGPSTAAQLREVKPNEVTKPAAGGRTKPGDSSCNRARPQDCSGEAASTPSSVAAALGNHPGGGQADLSPKGGGEGGPAAAPPPSEGADAVCAESGGRGPPPRVCLGVGSLRPLDASLWAEEQAPDPPRLGPAAFDEPAFRDDCRRALRLLAQRRAERGRRREAAAASHSPP</sequence>
<name>A0A061RT45_9CHLO</name>
<proteinExistence type="predicted"/>
<accession>A0A061RT45</accession>
<protein>
    <submittedName>
        <fullName evidence="2">Uncharacterized protein</fullName>
    </submittedName>
</protein>
<feature type="region of interest" description="Disordered" evidence="1">
    <location>
        <begin position="75"/>
        <end position="195"/>
    </location>
</feature>
<feature type="compositionally biased region" description="Polar residues" evidence="1">
    <location>
        <begin position="90"/>
        <end position="99"/>
    </location>
</feature>
<evidence type="ECO:0000256" key="1">
    <source>
        <dbReference type="SAM" id="MobiDB-lite"/>
    </source>
</evidence>
<feature type="compositionally biased region" description="Gly residues" evidence="1">
    <location>
        <begin position="151"/>
        <end position="168"/>
    </location>
</feature>
<dbReference type="AlphaFoldDB" id="A0A061RT45"/>